<comment type="caution">
    <text evidence="7">The sequence shown here is derived from an EMBL/GenBank/DDBJ whole genome shotgun (WGS) entry which is preliminary data.</text>
</comment>
<keyword evidence="3" id="KW-0653">Protein transport</keyword>
<evidence type="ECO:0000313" key="7">
    <source>
        <dbReference type="EMBL" id="KAK1383158.1"/>
    </source>
</evidence>
<comment type="subcellular location">
    <subcellularLocation>
        <location evidence="1">Cell membrane</location>
        <topology evidence="1">Peripheral membrane protein</topology>
    </subcellularLocation>
    <subcellularLocation>
        <location evidence="2">Golgi apparatus membrane</location>
        <topology evidence="2">Peripheral membrane protein</topology>
    </subcellularLocation>
</comment>
<comment type="similarity">
    <text evidence="5">Belongs to the SFH family.</text>
</comment>
<dbReference type="InterPro" id="IPR036273">
    <property type="entry name" value="CRAL/TRIO_N_dom_sf"/>
</dbReference>
<dbReference type="PANTHER" id="PTHR45657:SF29">
    <property type="entry name" value="PHOSPHATIDYLINOSITOL_PHOSPHATIDYLCHOLINE TRANSFER PROTEIN SFH12"/>
    <property type="match status" value="1"/>
</dbReference>
<protein>
    <recommendedName>
        <fullName evidence="6">CRAL-TRIO domain-containing protein</fullName>
    </recommendedName>
</protein>
<evidence type="ECO:0000256" key="5">
    <source>
        <dbReference type="ARBA" id="ARBA00038020"/>
    </source>
</evidence>
<evidence type="ECO:0000256" key="4">
    <source>
        <dbReference type="ARBA" id="ARBA00023034"/>
    </source>
</evidence>
<evidence type="ECO:0000256" key="2">
    <source>
        <dbReference type="ARBA" id="ARBA00004395"/>
    </source>
</evidence>
<evidence type="ECO:0000259" key="6">
    <source>
        <dbReference type="PROSITE" id="PS50191"/>
    </source>
</evidence>
<dbReference type="CDD" id="cd00170">
    <property type="entry name" value="SEC14"/>
    <property type="match status" value="1"/>
</dbReference>
<evidence type="ECO:0000256" key="3">
    <source>
        <dbReference type="ARBA" id="ARBA00022927"/>
    </source>
</evidence>
<reference evidence="7" key="2">
    <citation type="submission" date="2023-05" db="EMBL/GenBank/DDBJ databases">
        <authorList>
            <person name="Schelkunov M.I."/>
        </authorList>
    </citation>
    <scope>NUCLEOTIDE SEQUENCE</scope>
    <source>
        <strain evidence="7">Hsosn_3</strain>
        <tissue evidence="7">Leaf</tissue>
    </source>
</reference>
<dbReference type="InterPro" id="IPR036865">
    <property type="entry name" value="CRAL-TRIO_dom_sf"/>
</dbReference>
<evidence type="ECO:0000256" key="1">
    <source>
        <dbReference type="ARBA" id="ARBA00004202"/>
    </source>
</evidence>
<keyword evidence="3" id="KW-0813">Transport</keyword>
<organism evidence="7 8">
    <name type="scientific">Heracleum sosnowskyi</name>
    <dbReference type="NCBI Taxonomy" id="360622"/>
    <lineage>
        <taxon>Eukaryota</taxon>
        <taxon>Viridiplantae</taxon>
        <taxon>Streptophyta</taxon>
        <taxon>Embryophyta</taxon>
        <taxon>Tracheophyta</taxon>
        <taxon>Spermatophyta</taxon>
        <taxon>Magnoliopsida</taxon>
        <taxon>eudicotyledons</taxon>
        <taxon>Gunneridae</taxon>
        <taxon>Pentapetalae</taxon>
        <taxon>asterids</taxon>
        <taxon>campanulids</taxon>
        <taxon>Apiales</taxon>
        <taxon>Apiaceae</taxon>
        <taxon>Apioideae</taxon>
        <taxon>apioid superclade</taxon>
        <taxon>Tordylieae</taxon>
        <taxon>Tordyliinae</taxon>
        <taxon>Heracleum</taxon>
    </lineage>
</organism>
<dbReference type="GO" id="GO:0000139">
    <property type="term" value="C:Golgi membrane"/>
    <property type="evidence" value="ECO:0007669"/>
    <property type="project" value="UniProtKB-SubCell"/>
</dbReference>
<keyword evidence="4" id="KW-0333">Golgi apparatus</keyword>
<dbReference type="PROSITE" id="PS50191">
    <property type="entry name" value="CRAL_TRIO"/>
    <property type="match status" value="1"/>
</dbReference>
<dbReference type="Pfam" id="PF00650">
    <property type="entry name" value="CRAL_TRIO"/>
    <property type="match status" value="1"/>
</dbReference>
<dbReference type="InterPro" id="IPR051026">
    <property type="entry name" value="PI/PC_transfer"/>
</dbReference>
<evidence type="ECO:0000313" key="8">
    <source>
        <dbReference type="Proteomes" id="UP001237642"/>
    </source>
</evidence>
<dbReference type="AlphaFoldDB" id="A0AAD8IEX3"/>
<dbReference type="Proteomes" id="UP001237642">
    <property type="component" value="Unassembled WGS sequence"/>
</dbReference>
<sequence length="396" mass="44800">MDKDIIFFPLHKQVQIIHHSFLLALLHCQFVESGWVLEINRIPSRCFCKIRVVGDLAGTEIGKNEIVEEGGIPALVEAIEDGSMKGKEFVVSVYLFCNSSSTLILECTLNSKHDDYHMLLRFLWAIKFDLEKTKQMWSDMLQWRKEFGADTIREEREEVIQHYPQGNHGVDKDGRLVYIELLGKVDAGNILQATTLERYLQYHVQEFERTFSDKFPACTISAKKQIDQSTTILDVQGVGLKSLNKPARELIMRIQAIDGNNYPEALCRMFIINAVSGFRLLWNTIKTFLDPKTTSKIHVLGNKYQGKLLEIIDERDYRKENLELADALVNQINSRSVSYVGAVEIKKKVVGCEDASELIASGKSHGREWLKGRHGKTASLASAKASAPVVAWTGVV</sequence>
<dbReference type="SUPFAM" id="SSF52087">
    <property type="entry name" value="CRAL/TRIO domain"/>
    <property type="match status" value="1"/>
</dbReference>
<dbReference type="InterPro" id="IPR011074">
    <property type="entry name" value="CRAL/TRIO_N_dom"/>
</dbReference>
<keyword evidence="8" id="KW-1185">Reference proteome</keyword>
<accession>A0AAD8IEX3</accession>
<dbReference type="SUPFAM" id="SSF46938">
    <property type="entry name" value="CRAL/TRIO N-terminal domain"/>
    <property type="match status" value="1"/>
</dbReference>
<gene>
    <name evidence="7" type="ORF">POM88_020893</name>
</gene>
<dbReference type="GO" id="GO:0015031">
    <property type="term" value="P:protein transport"/>
    <property type="evidence" value="ECO:0007669"/>
    <property type="project" value="UniProtKB-KW"/>
</dbReference>
<dbReference type="Gene3D" id="3.40.525.10">
    <property type="entry name" value="CRAL-TRIO lipid binding domain"/>
    <property type="match status" value="1"/>
</dbReference>
<dbReference type="InterPro" id="IPR001251">
    <property type="entry name" value="CRAL-TRIO_dom"/>
</dbReference>
<dbReference type="PANTHER" id="PTHR45657">
    <property type="entry name" value="CRAL-TRIO DOMAIN-CONTAINING PROTEIN YKL091C-RELATED"/>
    <property type="match status" value="1"/>
</dbReference>
<proteinExistence type="inferred from homology"/>
<dbReference type="GO" id="GO:0005886">
    <property type="term" value="C:plasma membrane"/>
    <property type="evidence" value="ECO:0007669"/>
    <property type="project" value="UniProtKB-SubCell"/>
</dbReference>
<dbReference type="SMART" id="SM01100">
    <property type="entry name" value="CRAL_TRIO_N"/>
    <property type="match status" value="1"/>
</dbReference>
<feature type="domain" description="CRAL-TRIO" evidence="6">
    <location>
        <begin position="155"/>
        <end position="330"/>
    </location>
</feature>
<name>A0AAD8IEX3_9APIA</name>
<dbReference type="SMART" id="SM00516">
    <property type="entry name" value="SEC14"/>
    <property type="match status" value="1"/>
</dbReference>
<reference evidence="7" key="1">
    <citation type="submission" date="2023-02" db="EMBL/GenBank/DDBJ databases">
        <title>Genome of toxic invasive species Heracleum sosnowskyi carries increased number of genes despite the absence of recent whole-genome duplications.</title>
        <authorList>
            <person name="Schelkunov M."/>
            <person name="Shtratnikova V."/>
            <person name="Makarenko M."/>
            <person name="Klepikova A."/>
            <person name="Omelchenko D."/>
            <person name="Novikova G."/>
            <person name="Obukhova E."/>
            <person name="Bogdanov V."/>
            <person name="Penin A."/>
            <person name="Logacheva M."/>
        </authorList>
    </citation>
    <scope>NUCLEOTIDE SEQUENCE</scope>
    <source>
        <strain evidence="7">Hsosn_3</strain>
        <tissue evidence="7">Leaf</tissue>
    </source>
</reference>
<dbReference type="EMBL" id="JAUIZM010000005">
    <property type="protein sequence ID" value="KAK1383158.1"/>
    <property type="molecule type" value="Genomic_DNA"/>
</dbReference>